<reference evidence="3" key="1">
    <citation type="journal article" date="2014" name="Front. Microbiol.">
        <title>High frequency of phylogenetically diverse reductive dehalogenase-homologous genes in deep subseafloor sedimentary metagenomes.</title>
        <authorList>
            <person name="Kawai M."/>
            <person name="Futagami T."/>
            <person name="Toyoda A."/>
            <person name="Takaki Y."/>
            <person name="Nishi S."/>
            <person name="Hori S."/>
            <person name="Arai W."/>
            <person name="Tsubouchi T."/>
            <person name="Morono Y."/>
            <person name="Uchiyama I."/>
            <person name="Ito T."/>
            <person name="Fujiyama A."/>
            <person name="Inagaki F."/>
            <person name="Takami H."/>
        </authorList>
    </citation>
    <scope>NUCLEOTIDE SEQUENCE</scope>
    <source>
        <strain evidence="3">Expedition CK06-06</strain>
    </source>
</reference>
<dbReference type="AlphaFoldDB" id="X0T8E9"/>
<proteinExistence type="predicted"/>
<comment type="caution">
    <text evidence="3">The sequence shown here is derived from an EMBL/GenBank/DDBJ whole genome shotgun (WGS) entry which is preliminary data.</text>
</comment>
<dbReference type="Gene3D" id="1.10.101.10">
    <property type="entry name" value="PGBD-like superfamily/PGBD"/>
    <property type="match status" value="1"/>
</dbReference>
<name>X0T8E9_9ZZZZ</name>
<dbReference type="InterPro" id="IPR036365">
    <property type="entry name" value="PGBD-like_sf"/>
</dbReference>
<evidence type="ECO:0000313" key="3">
    <source>
        <dbReference type="EMBL" id="GAF83601.1"/>
    </source>
</evidence>
<dbReference type="Pfam" id="PF01471">
    <property type="entry name" value="PG_binding_1"/>
    <property type="match status" value="1"/>
</dbReference>
<keyword evidence="1" id="KW-0175">Coiled coil</keyword>
<sequence>MEQYGMEILSQSMSSPHIGVASLNYVLNQAGIDKDLSQVFADWAVTIVLNDCSAGQEYCFQEEPLNDLKIAPSLIYLPSTQEASLSLVYAIKGWAAHWYKIVGGGKGLKVEFESLSDAGFIVPYFIQHANEVESVSFLELDEDGKGTIELPYFGENHQSLIIVPSVFQKISGFSDKEPFSRFSLDISTFENGQGDEEPIPISEMTVEQLKVRIAEIMAQIRILLAELAKLKAQASDIPSGFSFYRDLGLNSSGSDVRYLQILLNKDSETRLDDYGAGSPGNETSYFGPLTKGAVIRFQNKYSLDLNNGFVGPTTRQKLNSLLDK</sequence>
<evidence type="ECO:0000256" key="1">
    <source>
        <dbReference type="SAM" id="Coils"/>
    </source>
</evidence>
<dbReference type="EMBL" id="BARS01003500">
    <property type="protein sequence ID" value="GAF83601.1"/>
    <property type="molecule type" value="Genomic_DNA"/>
</dbReference>
<dbReference type="InterPro" id="IPR002477">
    <property type="entry name" value="Peptidoglycan-bd-like"/>
</dbReference>
<dbReference type="InterPro" id="IPR036366">
    <property type="entry name" value="PGBDSf"/>
</dbReference>
<feature type="coiled-coil region" evidence="1">
    <location>
        <begin position="206"/>
        <end position="233"/>
    </location>
</feature>
<protein>
    <recommendedName>
        <fullName evidence="2">Peptidoglycan binding-like domain-containing protein</fullName>
    </recommendedName>
</protein>
<feature type="domain" description="Peptidoglycan binding-like" evidence="2">
    <location>
        <begin position="253"/>
        <end position="318"/>
    </location>
</feature>
<accession>X0T8E9</accession>
<gene>
    <name evidence="3" type="ORF">S01H1_06790</name>
</gene>
<evidence type="ECO:0000259" key="2">
    <source>
        <dbReference type="Pfam" id="PF01471"/>
    </source>
</evidence>
<organism evidence="3">
    <name type="scientific">marine sediment metagenome</name>
    <dbReference type="NCBI Taxonomy" id="412755"/>
    <lineage>
        <taxon>unclassified sequences</taxon>
        <taxon>metagenomes</taxon>
        <taxon>ecological metagenomes</taxon>
    </lineage>
</organism>
<dbReference type="SUPFAM" id="SSF47090">
    <property type="entry name" value="PGBD-like"/>
    <property type="match status" value="1"/>
</dbReference>